<dbReference type="Gene3D" id="1.20.1280.50">
    <property type="match status" value="1"/>
</dbReference>
<evidence type="ECO:0000313" key="2">
    <source>
        <dbReference type="EMBL" id="KAJ7701213.1"/>
    </source>
</evidence>
<keyword evidence="3" id="KW-1185">Reference proteome</keyword>
<name>A0AAD7DZ14_MYCRO</name>
<reference evidence="2" key="1">
    <citation type="submission" date="2023-03" db="EMBL/GenBank/DDBJ databases">
        <title>Massive genome expansion in bonnet fungi (Mycena s.s.) driven by repeated elements and novel gene families across ecological guilds.</title>
        <authorList>
            <consortium name="Lawrence Berkeley National Laboratory"/>
            <person name="Harder C.B."/>
            <person name="Miyauchi S."/>
            <person name="Viragh M."/>
            <person name="Kuo A."/>
            <person name="Thoen E."/>
            <person name="Andreopoulos B."/>
            <person name="Lu D."/>
            <person name="Skrede I."/>
            <person name="Drula E."/>
            <person name="Henrissat B."/>
            <person name="Morin E."/>
            <person name="Kohler A."/>
            <person name="Barry K."/>
            <person name="LaButti K."/>
            <person name="Morin E."/>
            <person name="Salamov A."/>
            <person name="Lipzen A."/>
            <person name="Mereny Z."/>
            <person name="Hegedus B."/>
            <person name="Baldrian P."/>
            <person name="Stursova M."/>
            <person name="Weitz H."/>
            <person name="Taylor A."/>
            <person name="Grigoriev I.V."/>
            <person name="Nagy L.G."/>
            <person name="Martin F."/>
            <person name="Kauserud H."/>
        </authorList>
    </citation>
    <scope>NUCLEOTIDE SEQUENCE</scope>
    <source>
        <strain evidence="2">CBHHK067</strain>
    </source>
</reference>
<dbReference type="Proteomes" id="UP001221757">
    <property type="component" value="Unassembled WGS sequence"/>
</dbReference>
<dbReference type="EMBL" id="JARKIE010000018">
    <property type="protein sequence ID" value="KAJ7701213.1"/>
    <property type="molecule type" value="Genomic_DNA"/>
</dbReference>
<dbReference type="AlphaFoldDB" id="A0AAD7DZ14"/>
<proteinExistence type="predicted"/>
<dbReference type="InterPro" id="IPR001810">
    <property type="entry name" value="F-box_dom"/>
</dbReference>
<dbReference type="SUPFAM" id="SSF81383">
    <property type="entry name" value="F-box domain"/>
    <property type="match status" value="1"/>
</dbReference>
<dbReference type="SMART" id="SM00256">
    <property type="entry name" value="FBOX"/>
    <property type="match status" value="1"/>
</dbReference>
<feature type="domain" description="F-box" evidence="1">
    <location>
        <begin position="7"/>
        <end position="53"/>
    </location>
</feature>
<organism evidence="2 3">
    <name type="scientific">Mycena rosella</name>
    <name type="common">Pink bonnet</name>
    <name type="synonym">Agaricus rosellus</name>
    <dbReference type="NCBI Taxonomy" id="1033263"/>
    <lineage>
        <taxon>Eukaryota</taxon>
        <taxon>Fungi</taxon>
        <taxon>Dikarya</taxon>
        <taxon>Basidiomycota</taxon>
        <taxon>Agaricomycotina</taxon>
        <taxon>Agaricomycetes</taxon>
        <taxon>Agaricomycetidae</taxon>
        <taxon>Agaricales</taxon>
        <taxon>Marasmiineae</taxon>
        <taxon>Mycenaceae</taxon>
        <taxon>Mycena</taxon>
    </lineage>
</organism>
<sequence length="199" mass="22244">MKPQTSASCWSDLPVDILIAIMNFGTPQDILALRKVSKSIADVTRERSVWIGALRRVSTQYDIYGPSFPLTEMSIEDLEHAATASRRFTSRIRGEFLQHRPVPPLSIQYLEPASFGEDFDHLRLVPGGRFLLTMFRCTLRLWDLGKQGNLIASLVIEGASAIQSMRTRASNSSSDALVFVSSRGTDRRVLPFLGLVLFN</sequence>
<gene>
    <name evidence="2" type="ORF">B0H17DRAFT_924738</name>
</gene>
<dbReference type="Pfam" id="PF12937">
    <property type="entry name" value="F-box-like"/>
    <property type="match status" value="1"/>
</dbReference>
<evidence type="ECO:0000313" key="3">
    <source>
        <dbReference type="Proteomes" id="UP001221757"/>
    </source>
</evidence>
<protein>
    <recommendedName>
        <fullName evidence="1">F-box domain-containing protein</fullName>
    </recommendedName>
</protein>
<evidence type="ECO:0000259" key="1">
    <source>
        <dbReference type="PROSITE" id="PS50181"/>
    </source>
</evidence>
<comment type="caution">
    <text evidence="2">The sequence shown here is derived from an EMBL/GenBank/DDBJ whole genome shotgun (WGS) entry which is preliminary data.</text>
</comment>
<dbReference type="PROSITE" id="PS50181">
    <property type="entry name" value="FBOX"/>
    <property type="match status" value="1"/>
</dbReference>
<accession>A0AAD7DZ14</accession>
<dbReference type="InterPro" id="IPR036047">
    <property type="entry name" value="F-box-like_dom_sf"/>
</dbReference>